<sequence length="138" mass="14824">MASPSSVNLASALGIHVAVTAAPATLWAFQLAIPLTLENLVAVWMKTAALAASWPEVGWAMTYDASGQMLKGMSLEAIVAVMNLLLPVGADSRAAQAHARTLPRWQRYLPWQHTRKRQNLSSLTLDEAITASPFPTSS</sequence>
<organism evidence="1 2">
    <name type="scientific">Oryza sativa subsp. indica</name>
    <name type="common">Rice</name>
    <dbReference type="NCBI Taxonomy" id="39946"/>
    <lineage>
        <taxon>Eukaryota</taxon>
        <taxon>Viridiplantae</taxon>
        <taxon>Streptophyta</taxon>
        <taxon>Embryophyta</taxon>
        <taxon>Tracheophyta</taxon>
        <taxon>Spermatophyta</taxon>
        <taxon>Magnoliopsida</taxon>
        <taxon>Liliopsida</taxon>
        <taxon>Poales</taxon>
        <taxon>Poaceae</taxon>
        <taxon>BOP clade</taxon>
        <taxon>Oryzoideae</taxon>
        <taxon>Oryzeae</taxon>
        <taxon>Oryzinae</taxon>
        <taxon>Oryza</taxon>
        <taxon>Oryza sativa</taxon>
    </lineage>
</organism>
<dbReference type="AlphaFoldDB" id="A2YUH2"/>
<reference evidence="1 2" key="1">
    <citation type="journal article" date="2005" name="PLoS Biol.">
        <title>The genomes of Oryza sativa: a history of duplications.</title>
        <authorList>
            <person name="Yu J."/>
            <person name="Wang J."/>
            <person name="Lin W."/>
            <person name="Li S."/>
            <person name="Li H."/>
            <person name="Zhou J."/>
            <person name="Ni P."/>
            <person name="Dong W."/>
            <person name="Hu S."/>
            <person name="Zeng C."/>
            <person name="Zhang J."/>
            <person name="Zhang Y."/>
            <person name="Li R."/>
            <person name="Xu Z."/>
            <person name="Li S."/>
            <person name="Li X."/>
            <person name="Zheng H."/>
            <person name="Cong L."/>
            <person name="Lin L."/>
            <person name="Yin J."/>
            <person name="Geng J."/>
            <person name="Li G."/>
            <person name="Shi J."/>
            <person name="Liu J."/>
            <person name="Lv H."/>
            <person name="Li J."/>
            <person name="Wang J."/>
            <person name="Deng Y."/>
            <person name="Ran L."/>
            <person name="Shi X."/>
            <person name="Wang X."/>
            <person name="Wu Q."/>
            <person name="Li C."/>
            <person name="Ren X."/>
            <person name="Wang J."/>
            <person name="Wang X."/>
            <person name="Li D."/>
            <person name="Liu D."/>
            <person name="Zhang X."/>
            <person name="Ji Z."/>
            <person name="Zhao W."/>
            <person name="Sun Y."/>
            <person name="Zhang Z."/>
            <person name="Bao J."/>
            <person name="Han Y."/>
            <person name="Dong L."/>
            <person name="Ji J."/>
            <person name="Chen P."/>
            <person name="Wu S."/>
            <person name="Liu J."/>
            <person name="Xiao Y."/>
            <person name="Bu D."/>
            <person name="Tan J."/>
            <person name="Yang L."/>
            <person name="Ye C."/>
            <person name="Zhang J."/>
            <person name="Xu J."/>
            <person name="Zhou Y."/>
            <person name="Yu Y."/>
            <person name="Zhang B."/>
            <person name="Zhuang S."/>
            <person name="Wei H."/>
            <person name="Liu B."/>
            <person name="Lei M."/>
            <person name="Yu H."/>
            <person name="Li Y."/>
            <person name="Xu H."/>
            <person name="Wei S."/>
            <person name="He X."/>
            <person name="Fang L."/>
            <person name="Zhang Z."/>
            <person name="Zhang Y."/>
            <person name="Huang X."/>
            <person name="Su Z."/>
            <person name="Tong W."/>
            <person name="Li J."/>
            <person name="Tong Z."/>
            <person name="Li S."/>
            <person name="Ye J."/>
            <person name="Wang L."/>
            <person name="Fang L."/>
            <person name="Lei T."/>
            <person name="Chen C."/>
            <person name="Chen H."/>
            <person name="Xu Z."/>
            <person name="Li H."/>
            <person name="Huang H."/>
            <person name="Zhang F."/>
            <person name="Xu H."/>
            <person name="Li N."/>
            <person name="Zhao C."/>
            <person name="Li S."/>
            <person name="Dong L."/>
            <person name="Huang Y."/>
            <person name="Li L."/>
            <person name="Xi Y."/>
            <person name="Qi Q."/>
            <person name="Li W."/>
            <person name="Zhang B."/>
            <person name="Hu W."/>
            <person name="Zhang Y."/>
            <person name="Tian X."/>
            <person name="Jiao Y."/>
            <person name="Liang X."/>
            <person name="Jin J."/>
            <person name="Gao L."/>
            <person name="Zheng W."/>
            <person name="Hao B."/>
            <person name="Liu S."/>
            <person name="Wang W."/>
            <person name="Yuan L."/>
            <person name="Cao M."/>
            <person name="McDermott J."/>
            <person name="Samudrala R."/>
            <person name="Wang J."/>
            <person name="Wong G.K."/>
            <person name="Yang H."/>
        </authorList>
    </citation>
    <scope>NUCLEOTIDE SEQUENCE [LARGE SCALE GENOMIC DNA]</scope>
    <source>
        <strain evidence="2">cv. 93-11</strain>
    </source>
</reference>
<accession>A2YUH2</accession>
<dbReference type="HOGENOM" id="CLU_1858583_0_0_1"/>
<evidence type="ECO:0000313" key="2">
    <source>
        <dbReference type="Proteomes" id="UP000007015"/>
    </source>
</evidence>
<dbReference type="Proteomes" id="UP000007015">
    <property type="component" value="Chromosome 8"/>
</dbReference>
<gene>
    <name evidence="1" type="ORF">OsI_28976</name>
</gene>
<evidence type="ECO:0000313" key="1">
    <source>
        <dbReference type="EMBL" id="EAZ06733.1"/>
    </source>
</evidence>
<dbReference type="Gramene" id="BGIOSGA027097-TA">
    <property type="protein sequence ID" value="BGIOSGA027097-PA"/>
    <property type="gene ID" value="BGIOSGA027097"/>
</dbReference>
<protein>
    <submittedName>
        <fullName evidence="1">Uncharacterized protein</fullName>
    </submittedName>
</protein>
<dbReference type="EMBL" id="CM000133">
    <property type="protein sequence ID" value="EAZ06733.1"/>
    <property type="molecule type" value="Genomic_DNA"/>
</dbReference>
<name>A2YUH2_ORYSI</name>
<proteinExistence type="predicted"/>
<keyword evidence="2" id="KW-1185">Reference proteome</keyword>